<evidence type="ECO:0000256" key="3">
    <source>
        <dbReference type="ARBA" id="ARBA00022801"/>
    </source>
</evidence>
<dbReference type="InterPro" id="IPR020476">
    <property type="entry name" value="Nudix_hydrolase"/>
</dbReference>
<keyword evidence="3 4" id="KW-0378">Hydrolase</keyword>
<dbReference type="PANTHER" id="PTHR43046">
    <property type="entry name" value="GDP-MANNOSE MANNOSYL HYDROLASE"/>
    <property type="match status" value="1"/>
</dbReference>
<dbReference type="AlphaFoldDB" id="A0A317D166"/>
<dbReference type="PROSITE" id="PS00893">
    <property type="entry name" value="NUDIX_BOX"/>
    <property type="match status" value="1"/>
</dbReference>
<evidence type="ECO:0000259" key="6">
    <source>
        <dbReference type="PROSITE" id="PS51462"/>
    </source>
</evidence>
<comment type="caution">
    <text evidence="7">The sequence shown here is derived from an EMBL/GenBank/DDBJ whole genome shotgun (WGS) entry which is preliminary data.</text>
</comment>
<evidence type="ECO:0000256" key="1">
    <source>
        <dbReference type="ARBA" id="ARBA00001946"/>
    </source>
</evidence>
<dbReference type="PRINTS" id="PR00502">
    <property type="entry name" value="NUDIXFAMILY"/>
</dbReference>
<reference evidence="7 8" key="1">
    <citation type="submission" date="2018-05" db="EMBL/GenBank/DDBJ databases">
        <title>Micromonospora atacamensis sp. nov., a novel actinobacteria isolated from high altitude Atacama Desert soil.</title>
        <authorList>
            <person name="Carro L."/>
            <person name="Golinska P."/>
            <person name="Klenk H.-P."/>
            <person name="Goodfellow M."/>
        </authorList>
    </citation>
    <scope>NUCLEOTIDE SEQUENCE [LARGE SCALE GENOMIC DNA]</scope>
    <source>
        <strain evidence="7 8">5R2A7</strain>
    </source>
</reference>
<sequence>MVSTGAVDRFIAGRRPAGTEKGDHVPEDATTPERSPVVASIVTSERGVLIGRRNDGNPPWTFIAGEIEPGESSADAAVREVKEETGLLVRAAEREIGRRVHPNTGRTMVYLACYPTGKLDVFVGDEDELAEVKWASLDEVQQLLPKMFDRVLEHLQRELGTAS</sequence>
<comment type="similarity">
    <text evidence="2 4">Belongs to the Nudix hydrolase family.</text>
</comment>
<comment type="cofactor">
    <cofactor evidence="1">
        <name>Mg(2+)</name>
        <dbReference type="ChEBI" id="CHEBI:18420"/>
    </cofactor>
</comment>
<dbReference type="Pfam" id="PF00293">
    <property type="entry name" value="NUDIX"/>
    <property type="match status" value="1"/>
</dbReference>
<dbReference type="InterPro" id="IPR015797">
    <property type="entry name" value="NUDIX_hydrolase-like_dom_sf"/>
</dbReference>
<dbReference type="EMBL" id="QGKR01000196">
    <property type="protein sequence ID" value="PWR08598.1"/>
    <property type="molecule type" value="Genomic_DNA"/>
</dbReference>
<keyword evidence="8" id="KW-1185">Reference proteome</keyword>
<name>A0A317D166_9ACTN</name>
<dbReference type="InterPro" id="IPR000086">
    <property type="entry name" value="NUDIX_hydrolase_dom"/>
</dbReference>
<organism evidence="7 8">
    <name type="scientific">Micromonospora acroterricola</name>
    <dbReference type="NCBI Taxonomy" id="2202421"/>
    <lineage>
        <taxon>Bacteria</taxon>
        <taxon>Bacillati</taxon>
        <taxon>Actinomycetota</taxon>
        <taxon>Actinomycetes</taxon>
        <taxon>Micromonosporales</taxon>
        <taxon>Micromonosporaceae</taxon>
        <taxon>Micromonospora</taxon>
    </lineage>
</organism>
<dbReference type="PANTHER" id="PTHR43046:SF14">
    <property type="entry name" value="MUTT_NUDIX FAMILY PROTEIN"/>
    <property type="match status" value="1"/>
</dbReference>
<feature type="compositionally biased region" description="Basic and acidic residues" evidence="5">
    <location>
        <begin position="17"/>
        <end position="27"/>
    </location>
</feature>
<dbReference type="SUPFAM" id="SSF55811">
    <property type="entry name" value="Nudix"/>
    <property type="match status" value="1"/>
</dbReference>
<evidence type="ECO:0000256" key="4">
    <source>
        <dbReference type="RuleBase" id="RU003476"/>
    </source>
</evidence>
<feature type="region of interest" description="Disordered" evidence="5">
    <location>
        <begin position="1"/>
        <end position="35"/>
    </location>
</feature>
<dbReference type="PROSITE" id="PS51462">
    <property type="entry name" value="NUDIX"/>
    <property type="match status" value="1"/>
</dbReference>
<dbReference type="Gene3D" id="3.90.79.10">
    <property type="entry name" value="Nucleoside Triphosphate Pyrophosphohydrolase"/>
    <property type="match status" value="1"/>
</dbReference>
<evidence type="ECO:0000256" key="5">
    <source>
        <dbReference type="SAM" id="MobiDB-lite"/>
    </source>
</evidence>
<accession>A0A317D166</accession>
<evidence type="ECO:0000256" key="2">
    <source>
        <dbReference type="ARBA" id="ARBA00005582"/>
    </source>
</evidence>
<dbReference type="GO" id="GO:0016787">
    <property type="term" value="F:hydrolase activity"/>
    <property type="evidence" value="ECO:0007669"/>
    <property type="project" value="UniProtKB-KW"/>
</dbReference>
<evidence type="ECO:0000313" key="8">
    <source>
        <dbReference type="Proteomes" id="UP000245410"/>
    </source>
</evidence>
<evidence type="ECO:0000313" key="7">
    <source>
        <dbReference type="EMBL" id="PWR08598.1"/>
    </source>
</evidence>
<proteinExistence type="inferred from homology"/>
<feature type="domain" description="Nudix hydrolase" evidence="6">
    <location>
        <begin position="32"/>
        <end position="158"/>
    </location>
</feature>
<dbReference type="InterPro" id="IPR020084">
    <property type="entry name" value="NUDIX_hydrolase_CS"/>
</dbReference>
<dbReference type="Proteomes" id="UP000245410">
    <property type="component" value="Unassembled WGS sequence"/>
</dbReference>
<protein>
    <submittedName>
        <fullName evidence="7">NUDIX hydrolase</fullName>
    </submittedName>
</protein>
<dbReference type="OrthoDB" id="9761969at2"/>
<gene>
    <name evidence="7" type="ORF">DKT68_15150</name>
</gene>